<organism evidence="1">
    <name type="scientific">marine sediment metagenome</name>
    <dbReference type="NCBI Taxonomy" id="412755"/>
    <lineage>
        <taxon>unclassified sequences</taxon>
        <taxon>metagenomes</taxon>
        <taxon>ecological metagenomes</taxon>
    </lineage>
</organism>
<gene>
    <name evidence="1" type="ORF">LCGC14_2963720</name>
</gene>
<dbReference type="AlphaFoldDB" id="A0A0F8ZJ84"/>
<protein>
    <submittedName>
        <fullName evidence="1">Uncharacterized protein</fullName>
    </submittedName>
</protein>
<proteinExistence type="predicted"/>
<sequence>MPKIRKYENWFGEPGAKIHVSGQVFYDAKKKEFCIRVDNQDIFSTREAIAKQLKTRERFPIVIDIRNFKGNFYSGNEELALYGVTEKEAEDHFHDYMKIYVDSITNRTKVIMYQFKAEIYGEETNINPHYVYDPGDSTEIELTYKIAIETQAGGQKAYLRFINDDLAGGIISNYRGEYKIIPYTQ</sequence>
<reference evidence="1" key="1">
    <citation type="journal article" date="2015" name="Nature">
        <title>Complex archaea that bridge the gap between prokaryotes and eukaryotes.</title>
        <authorList>
            <person name="Spang A."/>
            <person name="Saw J.H."/>
            <person name="Jorgensen S.L."/>
            <person name="Zaremba-Niedzwiedzka K."/>
            <person name="Martijn J."/>
            <person name="Lind A.E."/>
            <person name="van Eijk R."/>
            <person name="Schleper C."/>
            <person name="Guy L."/>
            <person name="Ettema T.J."/>
        </authorList>
    </citation>
    <scope>NUCLEOTIDE SEQUENCE</scope>
</reference>
<accession>A0A0F8ZJ84</accession>
<evidence type="ECO:0000313" key="1">
    <source>
        <dbReference type="EMBL" id="KKK66474.1"/>
    </source>
</evidence>
<dbReference type="EMBL" id="LAZR01060060">
    <property type="protein sequence ID" value="KKK66474.1"/>
    <property type="molecule type" value="Genomic_DNA"/>
</dbReference>
<feature type="non-terminal residue" evidence="1">
    <location>
        <position position="185"/>
    </location>
</feature>
<name>A0A0F8ZJ84_9ZZZZ</name>
<comment type="caution">
    <text evidence="1">The sequence shown here is derived from an EMBL/GenBank/DDBJ whole genome shotgun (WGS) entry which is preliminary data.</text>
</comment>